<feature type="transmembrane region" description="Helical" evidence="5">
    <location>
        <begin position="243"/>
        <end position="261"/>
    </location>
</feature>
<evidence type="ECO:0000256" key="4">
    <source>
        <dbReference type="ARBA" id="ARBA00023136"/>
    </source>
</evidence>
<name>A0A3B3W2E2_9TELE</name>
<dbReference type="Proteomes" id="UP000261500">
    <property type="component" value="Unplaced"/>
</dbReference>
<evidence type="ECO:0000313" key="7">
    <source>
        <dbReference type="Ensembl" id="ENSPLAP00000031571.1"/>
    </source>
</evidence>
<dbReference type="InterPro" id="IPR000276">
    <property type="entry name" value="GPCR_Rhodpsn"/>
</dbReference>
<dbReference type="PRINTS" id="PR00237">
    <property type="entry name" value="GPCRRHODOPSN"/>
</dbReference>
<dbReference type="PRINTS" id="PR01157">
    <property type="entry name" value="P2YPURNOCPTR"/>
</dbReference>
<dbReference type="GeneTree" id="ENSGT00940000155094"/>
<evidence type="ECO:0000256" key="1">
    <source>
        <dbReference type="ARBA" id="ARBA00004370"/>
    </source>
</evidence>
<evidence type="ECO:0000256" key="2">
    <source>
        <dbReference type="ARBA" id="ARBA00022692"/>
    </source>
</evidence>
<dbReference type="Ensembl" id="ENSPLAT00000028494.1">
    <property type="protein sequence ID" value="ENSPLAP00000031571.1"/>
    <property type="gene ID" value="ENSPLAG00000023643.1"/>
</dbReference>
<keyword evidence="2 5" id="KW-0812">Transmembrane</keyword>
<reference evidence="7" key="1">
    <citation type="submission" date="2025-08" db="UniProtKB">
        <authorList>
            <consortium name="Ensembl"/>
        </authorList>
    </citation>
    <scope>IDENTIFICATION</scope>
</reference>
<keyword evidence="8" id="KW-1185">Reference proteome</keyword>
<feature type="transmembrane region" description="Helical" evidence="5">
    <location>
        <begin position="6"/>
        <end position="28"/>
    </location>
</feature>
<evidence type="ECO:0000256" key="5">
    <source>
        <dbReference type="SAM" id="Phobius"/>
    </source>
</evidence>
<dbReference type="GO" id="GO:0016020">
    <property type="term" value="C:membrane"/>
    <property type="evidence" value="ECO:0007669"/>
    <property type="project" value="UniProtKB-SubCell"/>
</dbReference>
<feature type="transmembrane region" description="Helical" evidence="5">
    <location>
        <begin position="213"/>
        <end position="231"/>
    </location>
</feature>
<sequence>MNTLLTTLYILVFVVGLLLNLCGMKCLVHNWKKLRIITILVLNLEVADMLYLLTHPFLVYYINKNDWIFGKGFCLVARFCFYLNLYGSIGFLTCISVYRYLAVVHPMRTMGRLATTHSVVISVVMWILASVISFPDLSFPKYSENSSACYDTTDSDNVEKYLTYSLCWTFIGFCIPFIDGSYEAVSGWTPSSSNQELSDIRITLQKETFCFNLNLYGSIGFLTCICVYRYLAVVHPMKVMGKLTTTLSVVISVLVWILVNVESSPDMLFPKHSGNKTERCFDTTSSKNVTAYLNYSLSWTFFGFCIPFAIIVGCYGHVTVVVCRSDTIKNVTKQIFKLMVFLILLFSLCYAPYHVFKNLNLYSRVLKNLSKCAAWDSGVYVARQASRGVVSLNSALNPLVTYFSAFAIFNCQHHNSILTIYCNHYS</sequence>
<evidence type="ECO:0000313" key="8">
    <source>
        <dbReference type="Proteomes" id="UP000261500"/>
    </source>
</evidence>
<proteinExistence type="predicted"/>
<dbReference type="GO" id="GO:0008188">
    <property type="term" value="F:neuropeptide receptor activity"/>
    <property type="evidence" value="ECO:0007669"/>
    <property type="project" value="InterPro"/>
</dbReference>
<feature type="transmembrane region" description="Helical" evidence="5">
    <location>
        <begin position="335"/>
        <end position="353"/>
    </location>
</feature>
<dbReference type="PROSITE" id="PS50262">
    <property type="entry name" value="G_PROTEIN_RECEP_F1_2"/>
    <property type="match status" value="1"/>
</dbReference>
<keyword evidence="3 5" id="KW-1133">Transmembrane helix</keyword>
<keyword evidence="4 5" id="KW-0472">Membrane</keyword>
<protein>
    <submittedName>
        <fullName evidence="7">Si:dkey-78k11.9</fullName>
    </submittedName>
</protein>
<reference evidence="7" key="2">
    <citation type="submission" date="2025-09" db="UniProtKB">
        <authorList>
            <consortium name="Ensembl"/>
        </authorList>
    </citation>
    <scope>IDENTIFICATION</scope>
</reference>
<comment type="subcellular location">
    <subcellularLocation>
        <location evidence="1">Membrane</location>
    </subcellularLocation>
</comment>
<dbReference type="InterPro" id="IPR017452">
    <property type="entry name" value="GPCR_Rhodpsn_7TM"/>
</dbReference>
<dbReference type="Pfam" id="PF00001">
    <property type="entry name" value="7tm_1"/>
    <property type="match status" value="2"/>
</dbReference>
<feature type="transmembrane region" description="Helical" evidence="5">
    <location>
        <begin position="81"/>
        <end position="101"/>
    </location>
</feature>
<evidence type="ECO:0000256" key="3">
    <source>
        <dbReference type="ARBA" id="ARBA00022989"/>
    </source>
</evidence>
<feature type="transmembrane region" description="Helical" evidence="5">
    <location>
        <begin position="301"/>
        <end position="323"/>
    </location>
</feature>
<dbReference type="AlphaFoldDB" id="A0A3B3W2E2"/>
<organism evidence="7 8">
    <name type="scientific">Poecilia latipinna</name>
    <name type="common">sailfin molly</name>
    <dbReference type="NCBI Taxonomy" id="48699"/>
    <lineage>
        <taxon>Eukaryota</taxon>
        <taxon>Metazoa</taxon>
        <taxon>Chordata</taxon>
        <taxon>Craniata</taxon>
        <taxon>Vertebrata</taxon>
        <taxon>Euteleostomi</taxon>
        <taxon>Actinopterygii</taxon>
        <taxon>Neopterygii</taxon>
        <taxon>Teleostei</taxon>
        <taxon>Neoteleostei</taxon>
        <taxon>Acanthomorphata</taxon>
        <taxon>Ovalentaria</taxon>
        <taxon>Atherinomorphae</taxon>
        <taxon>Cyprinodontiformes</taxon>
        <taxon>Poeciliidae</taxon>
        <taxon>Poeciliinae</taxon>
        <taxon>Poecilia</taxon>
    </lineage>
</organism>
<dbReference type="InterPro" id="IPR027294">
    <property type="entry name" value="NPS_rcpt"/>
</dbReference>
<evidence type="ECO:0000259" key="6">
    <source>
        <dbReference type="PROSITE" id="PS50262"/>
    </source>
</evidence>
<accession>A0A3B3W2E2</accession>
<dbReference type="PANTHER" id="PTHR24244">
    <property type="entry name" value="NEUROPEPTIDE S RECEPTOR"/>
    <property type="match status" value="1"/>
</dbReference>
<feature type="domain" description="G-protein coupled receptors family 1 profile" evidence="6">
    <location>
        <begin position="19"/>
        <end position="401"/>
    </location>
</feature>
<dbReference type="SUPFAM" id="SSF81321">
    <property type="entry name" value="Family A G protein-coupled receptor-like"/>
    <property type="match status" value="2"/>
</dbReference>
<dbReference type="Gene3D" id="1.20.1070.10">
    <property type="entry name" value="Rhodopsin 7-helix transmembrane proteins"/>
    <property type="match status" value="2"/>
</dbReference>
<dbReference type="PANTHER" id="PTHR24244:SF0">
    <property type="entry name" value="G-PROTEIN COUPLED RECEPTORS FAMILY 1 PROFILE DOMAIN-CONTAINING PROTEIN"/>
    <property type="match status" value="1"/>
</dbReference>
<feature type="transmembrane region" description="Helical" evidence="5">
    <location>
        <begin position="113"/>
        <end position="134"/>
    </location>
</feature>
<feature type="transmembrane region" description="Helical" evidence="5">
    <location>
        <begin position="40"/>
        <end position="61"/>
    </location>
</feature>